<name>A0ABQ5EAX5_9ASTR</name>
<keyword evidence="2" id="KW-1185">Reference proteome</keyword>
<gene>
    <name evidence="1" type="ORF">Tco_0974159</name>
</gene>
<comment type="caution">
    <text evidence="1">The sequence shown here is derived from an EMBL/GenBank/DDBJ whole genome shotgun (WGS) entry which is preliminary data.</text>
</comment>
<accession>A0ABQ5EAX5</accession>
<evidence type="ECO:0000313" key="1">
    <source>
        <dbReference type="EMBL" id="GJT48002.1"/>
    </source>
</evidence>
<sequence length="115" mass="13577">MRQRCWLELLVYYDCEIRYHPGKANVVADALSRKERIKPLRVRSLVMTIHPNLPSQILKAQTEALKEENIKAENLRGMDKAFKIHLIELLYKKPKLVYHPSLVNRRDLDHALSIY</sequence>
<organism evidence="1 2">
    <name type="scientific">Tanacetum coccineum</name>
    <dbReference type="NCBI Taxonomy" id="301880"/>
    <lineage>
        <taxon>Eukaryota</taxon>
        <taxon>Viridiplantae</taxon>
        <taxon>Streptophyta</taxon>
        <taxon>Embryophyta</taxon>
        <taxon>Tracheophyta</taxon>
        <taxon>Spermatophyta</taxon>
        <taxon>Magnoliopsida</taxon>
        <taxon>eudicotyledons</taxon>
        <taxon>Gunneridae</taxon>
        <taxon>Pentapetalae</taxon>
        <taxon>asterids</taxon>
        <taxon>campanulids</taxon>
        <taxon>Asterales</taxon>
        <taxon>Asteraceae</taxon>
        <taxon>Asteroideae</taxon>
        <taxon>Anthemideae</taxon>
        <taxon>Anthemidinae</taxon>
        <taxon>Tanacetum</taxon>
    </lineage>
</organism>
<dbReference type="EMBL" id="BQNB010016115">
    <property type="protein sequence ID" value="GJT48002.1"/>
    <property type="molecule type" value="Genomic_DNA"/>
</dbReference>
<evidence type="ECO:0008006" key="3">
    <source>
        <dbReference type="Google" id="ProtNLM"/>
    </source>
</evidence>
<proteinExistence type="predicted"/>
<evidence type="ECO:0000313" key="2">
    <source>
        <dbReference type="Proteomes" id="UP001151760"/>
    </source>
</evidence>
<dbReference type="Proteomes" id="UP001151760">
    <property type="component" value="Unassembled WGS sequence"/>
</dbReference>
<reference evidence="1" key="2">
    <citation type="submission" date="2022-01" db="EMBL/GenBank/DDBJ databases">
        <authorList>
            <person name="Yamashiro T."/>
            <person name="Shiraishi A."/>
            <person name="Satake H."/>
            <person name="Nakayama K."/>
        </authorList>
    </citation>
    <scope>NUCLEOTIDE SEQUENCE</scope>
</reference>
<protein>
    <recommendedName>
        <fullName evidence="3">Reverse transcriptase domain-containing protein</fullName>
    </recommendedName>
</protein>
<reference evidence="1" key="1">
    <citation type="journal article" date="2022" name="Int. J. Mol. Sci.">
        <title>Draft Genome of Tanacetum Coccineum: Genomic Comparison of Closely Related Tanacetum-Family Plants.</title>
        <authorList>
            <person name="Yamashiro T."/>
            <person name="Shiraishi A."/>
            <person name="Nakayama K."/>
            <person name="Satake H."/>
        </authorList>
    </citation>
    <scope>NUCLEOTIDE SEQUENCE</scope>
</reference>